<dbReference type="EMBL" id="JACAGC010000016">
    <property type="protein sequence ID" value="KAF6313026.1"/>
    <property type="molecule type" value="Genomic_DNA"/>
</dbReference>
<organism evidence="2 3">
    <name type="scientific">Rhinolophus ferrumequinum</name>
    <name type="common">Greater horseshoe bat</name>
    <dbReference type="NCBI Taxonomy" id="59479"/>
    <lineage>
        <taxon>Eukaryota</taxon>
        <taxon>Metazoa</taxon>
        <taxon>Chordata</taxon>
        <taxon>Craniata</taxon>
        <taxon>Vertebrata</taxon>
        <taxon>Euteleostomi</taxon>
        <taxon>Mammalia</taxon>
        <taxon>Eutheria</taxon>
        <taxon>Laurasiatheria</taxon>
        <taxon>Chiroptera</taxon>
        <taxon>Yinpterochiroptera</taxon>
        <taxon>Rhinolophoidea</taxon>
        <taxon>Rhinolophidae</taxon>
        <taxon>Rhinolophinae</taxon>
        <taxon>Rhinolophus</taxon>
    </lineage>
</organism>
<name>A0A7J7UJU4_RHIFE</name>
<accession>A0A7J7UJU4</accession>
<feature type="region of interest" description="Disordered" evidence="1">
    <location>
        <begin position="41"/>
        <end position="114"/>
    </location>
</feature>
<sequence>MAHMKSLCVWGTFRKTPLEWWQFGWVGVLWPEVSYPGTEKRIEGSSSGLFPDGSASPAVTRRAARSVSPDRVGSSSKPHWRRDRCNAATRGRGAPRGSESAALSFESSSPPVPPRHLSVWVFLQ</sequence>
<feature type="compositionally biased region" description="Low complexity" evidence="1">
    <location>
        <begin position="98"/>
        <end position="109"/>
    </location>
</feature>
<dbReference type="Proteomes" id="UP000585614">
    <property type="component" value="Unassembled WGS sequence"/>
</dbReference>
<evidence type="ECO:0000313" key="2">
    <source>
        <dbReference type="EMBL" id="KAF6313026.1"/>
    </source>
</evidence>
<dbReference type="AlphaFoldDB" id="A0A7J7UJU4"/>
<evidence type="ECO:0000256" key="1">
    <source>
        <dbReference type="SAM" id="MobiDB-lite"/>
    </source>
</evidence>
<gene>
    <name evidence="2" type="ORF">mRhiFer1_008557</name>
</gene>
<comment type="caution">
    <text evidence="2">The sequence shown here is derived from an EMBL/GenBank/DDBJ whole genome shotgun (WGS) entry which is preliminary data.</text>
</comment>
<protein>
    <submittedName>
        <fullName evidence="2">Uncharacterized protein</fullName>
    </submittedName>
</protein>
<proteinExistence type="predicted"/>
<evidence type="ECO:0000313" key="3">
    <source>
        <dbReference type="Proteomes" id="UP000585614"/>
    </source>
</evidence>
<reference evidence="2 3" key="1">
    <citation type="journal article" date="2020" name="Nature">
        <title>Six reference-quality genomes reveal evolution of bat adaptations.</title>
        <authorList>
            <person name="Jebb D."/>
            <person name="Huang Z."/>
            <person name="Pippel M."/>
            <person name="Hughes G.M."/>
            <person name="Lavrichenko K."/>
            <person name="Devanna P."/>
            <person name="Winkler S."/>
            <person name="Jermiin L.S."/>
            <person name="Skirmuntt E.C."/>
            <person name="Katzourakis A."/>
            <person name="Burkitt-Gray L."/>
            <person name="Ray D.A."/>
            <person name="Sullivan K.A.M."/>
            <person name="Roscito J.G."/>
            <person name="Kirilenko B.M."/>
            <person name="Davalos L.M."/>
            <person name="Corthals A.P."/>
            <person name="Power M.L."/>
            <person name="Jones G."/>
            <person name="Ransome R.D."/>
            <person name="Dechmann D.K.N."/>
            <person name="Locatelli A.G."/>
            <person name="Puechmaille S.J."/>
            <person name="Fedrigo O."/>
            <person name="Jarvis E.D."/>
            <person name="Hiller M."/>
            <person name="Vernes S.C."/>
            <person name="Myers E.W."/>
            <person name="Teeling E.C."/>
        </authorList>
    </citation>
    <scope>NUCLEOTIDE SEQUENCE [LARGE SCALE GENOMIC DNA]</scope>
    <source>
        <strain evidence="2">MRhiFer1</strain>
        <tissue evidence="2">Lung</tissue>
    </source>
</reference>